<dbReference type="InterPro" id="IPR031720">
    <property type="entry name" value="DUF4728"/>
</dbReference>
<comment type="caution">
    <text evidence="2">The sequence shown here is derived from an EMBL/GenBank/DDBJ whole genome shotgun (WGS) entry which is preliminary data.</text>
</comment>
<gene>
    <name evidence="2" type="ORF">ODALV1_LOCUS18153</name>
</gene>
<dbReference type="EMBL" id="CAXLJM020000057">
    <property type="protein sequence ID" value="CAL8118481.1"/>
    <property type="molecule type" value="Genomic_DNA"/>
</dbReference>
<reference evidence="2 3" key="1">
    <citation type="submission" date="2024-08" db="EMBL/GenBank/DDBJ databases">
        <authorList>
            <person name="Cucini C."/>
            <person name="Frati F."/>
        </authorList>
    </citation>
    <scope>NUCLEOTIDE SEQUENCE [LARGE SCALE GENOMIC DNA]</scope>
</reference>
<keyword evidence="1" id="KW-1133">Transmembrane helix</keyword>
<keyword evidence="1" id="KW-0472">Membrane</keyword>
<dbReference type="PANTHER" id="PTHR36694:SF11">
    <property type="entry name" value="LP21121P-RELATED"/>
    <property type="match status" value="1"/>
</dbReference>
<name>A0ABP1R7J8_9HEXA</name>
<dbReference type="Proteomes" id="UP001642540">
    <property type="component" value="Unassembled WGS sequence"/>
</dbReference>
<dbReference type="Pfam" id="PF15860">
    <property type="entry name" value="DUF4728"/>
    <property type="match status" value="1"/>
</dbReference>
<feature type="transmembrane region" description="Helical" evidence="1">
    <location>
        <begin position="19"/>
        <end position="40"/>
    </location>
</feature>
<evidence type="ECO:0000256" key="1">
    <source>
        <dbReference type="SAM" id="Phobius"/>
    </source>
</evidence>
<feature type="transmembrane region" description="Helical" evidence="1">
    <location>
        <begin position="111"/>
        <end position="131"/>
    </location>
</feature>
<sequence length="183" mass="20285">MILNPCCCISSRTGATIIAVLEIIGDILIIYLTLAGVAHIESIEDPDLKDNKKRKITQKFKTYLGFENEDAEKIFSLIIQFVIYLLVACIINLVLSLFLINGIRKDRPLLILTYLIVNGIHLALGIVAMIFSETVFLMAFNAGGVLGIILSIYFLVVVYVAYVETRNNLLQGQNQAEGCDSEV</sequence>
<protein>
    <submittedName>
        <fullName evidence="2">Uncharacterized protein</fullName>
    </submittedName>
</protein>
<keyword evidence="3" id="KW-1185">Reference proteome</keyword>
<keyword evidence="1" id="KW-0812">Transmembrane</keyword>
<proteinExistence type="predicted"/>
<evidence type="ECO:0000313" key="3">
    <source>
        <dbReference type="Proteomes" id="UP001642540"/>
    </source>
</evidence>
<evidence type="ECO:0000313" key="2">
    <source>
        <dbReference type="EMBL" id="CAL8118481.1"/>
    </source>
</evidence>
<feature type="transmembrane region" description="Helical" evidence="1">
    <location>
        <begin position="74"/>
        <end position="99"/>
    </location>
</feature>
<dbReference type="PANTHER" id="PTHR36694">
    <property type="entry name" value="PASIFLORA 1, ISOFORM A-RELATED"/>
    <property type="match status" value="1"/>
</dbReference>
<accession>A0ABP1R7J8</accession>
<feature type="transmembrane region" description="Helical" evidence="1">
    <location>
        <begin position="137"/>
        <end position="162"/>
    </location>
</feature>
<organism evidence="2 3">
    <name type="scientific">Orchesella dallaii</name>
    <dbReference type="NCBI Taxonomy" id="48710"/>
    <lineage>
        <taxon>Eukaryota</taxon>
        <taxon>Metazoa</taxon>
        <taxon>Ecdysozoa</taxon>
        <taxon>Arthropoda</taxon>
        <taxon>Hexapoda</taxon>
        <taxon>Collembola</taxon>
        <taxon>Entomobryomorpha</taxon>
        <taxon>Entomobryoidea</taxon>
        <taxon>Orchesellidae</taxon>
        <taxon>Orchesellinae</taxon>
        <taxon>Orchesella</taxon>
    </lineage>
</organism>